<dbReference type="EMBL" id="BSXS01001751">
    <property type="protein sequence ID" value="GME77131.1"/>
    <property type="molecule type" value="Genomic_DNA"/>
</dbReference>
<gene>
    <name evidence="1" type="ORF">Amon02_000290100</name>
</gene>
<name>A0ACB5SYU9_AMBMO</name>
<accession>A0ACB5SYU9</accession>
<protein>
    <submittedName>
        <fullName evidence="1">Unnamed protein product</fullName>
    </submittedName>
</protein>
<sequence>MSAHCLLGHLNPKALLESINHGTIIASEDDKKSLYKTMNHEGCTECYTAKARRANAVEGSKDPYEKPIPFHKVSSDVCMVTAKNDPGVKGYFVTFRDNFTTTAKTCKRHRVHLQPIANGCKQPDCKVFFYTPLFIWTTQTHCSAYKSWEN</sequence>
<dbReference type="Proteomes" id="UP001165064">
    <property type="component" value="Unassembled WGS sequence"/>
</dbReference>
<comment type="caution">
    <text evidence="1">The sequence shown here is derived from an EMBL/GenBank/DDBJ whole genome shotgun (WGS) entry which is preliminary data.</text>
</comment>
<evidence type="ECO:0000313" key="1">
    <source>
        <dbReference type="EMBL" id="GME77131.1"/>
    </source>
</evidence>
<organism evidence="1 2">
    <name type="scientific">Ambrosiozyma monospora</name>
    <name type="common">Yeast</name>
    <name type="synonym">Endomycopsis monosporus</name>
    <dbReference type="NCBI Taxonomy" id="43982"/>
    <lineage>
        <taxon>Eukaryota</taxon>
        <taxon>Fungi</taxon>
        <taxon>Dikarya</taxon>
        <taxon>Ascomycota</taxon>
        <taxon>Saccharomycotina</taxon>
        <taxon>Pichiomycetes</taxon>
        <taxon>Pichiales</taxon>
        <taxon>Pichiaceae</taxon>
        <taxon>Ambrosiozyma</taxon>
    </lineage>
</organism>
<keyword evidence="2" id="KW-1185">Reference proteome</keyword>
<reference evidence="1" key="1">
    <citation type="submission" date="2023-04" db="EMBL/GenBank/DDBJ databases">
        <title>Ambrosiozyma monospora NBRC 10751.</title>
        <authorList>
            <person name="Ichikawa N."/>
            <person name="Sato H."/>
            <person name="Tonouchi N."/>
        </authorList>
    </citation>
    <scope>NUCLEOTIDE SEQUENCE</scope>
    <source>
        <strain evidence="1">NBRC 10751</strain>
    </source>
</reference>
<proteinExistence type="predicted"/>
<evidence type="ECO:0000313" key="2">
    <source>
        <dbReference type="Proteomes" id="UP001165064"/>
    </source>
</evidence>